<dbReference type="GO" id="GO:0008720">
    <property type="term" value="F:D-lactate dehydrogenase (NAD+) activity"/>
    <property type="evidence" value="ECO:0007669"/>
    <property type="project" value="TreeGrafter"/>
</dbReference>
<dbReference type="EMBL" id="FUZF01000018">
    <property type="protein sequence ID" value="SKB98656.1"/>
    <property type="molecule type" value="Genomic_DNA"/>
</dbReference>
<feature type="domain" description="D-isomer specific 2-hydroxyacid dehydrogenase catalytic" evidence="2">
    <location>
        <begin position="16"/>
        <end position="102"/>
    </location>
</feature>
<dbReference type="GO" id="GO:0051287">
    <property type="term" value="F:NAD binding"/>
    <property type="evidence" value="ECO:0007669"/>
    <property type="project" value="InterPro"/>
</dbReference>
<dbReference type="SUPFAM" id="SSF52283">
    <property type="entry name" value="Formate/glycerate dehydrogenase catalytic domain-like"/>
    <property type="match status" value="1"/>
</dbReference>
<dbReference type="STRING" id="1513896.SAMN05660841_03434"/>
<sequence>MNESMRVVAYNIIEFEKELLAKANAKVHDLTLISNGLNLNTIHYAKGKEVVIVSERDLLDRSLLDALREIGVKKIITRSTTLDHIDISYASVLKLHVANTPSQDKSPENIAVQTIVNLNNWDKKTCLGDACYCSFNCDSKNDINKQL</sequence>
<evidence type="ECO:0000313" key="3">
    <source>
        <dbReference type="EMBL" id="SKB98656.1"/>
    </source>
</evidence>
<name>A0A1T5FR77_9SPHI</name>
<keyword evidence="4" id="KW-1185">Reference proteome</keyword>
<dbReference type="PANTHER" id="PTHR43026:SF1">
    <property type="entry name" value="2-HYDROXYACID DEHYDROGENASE HOMOLOG 1-RELATED"/>
    <property type="match status" value="1"/>
</dbReference>
<reference evidence="4" key="1">
    <citation type="submission" date="2017-02" db="EMBL/GenBank/DDBJ databases">
        <authorList>
            <person name="Varghese N."/>
            <person name="Submissions S."/>
        </authorList>
    </citation>
    <scope>NUCLEOTIDE SEQUENCE [LARGE SCALE GENOMIC DNA]</scope>
    <source>
        <strain evidence="4">DSM 24091</strain>
    </source>
</reference>
<evidence type="ECO:0000259" key="2">
    <source>
        <dbReference type="Pfam" id="PF00389"/>
    </source>
</evidence>
<dbReference type="InterPro" id="IPR006139">
    <property type="entry name" value="D-isomer_2_OHA_DH_cat_dom"/>
</dbReference>
<keyword evidence="1" id="KW-0520">NAD</keyword>
<dbReference type="AlphaFoldDB" id="A0A1T5FR77"/>
<dbReference type="InterPro" id="IPR058205">
    <property type="entry name" value="D-LDH-like"/>
</dbReference>
<dbReference type="Proteomes" id="UP000190150">
    <property type="component" value="Unassembled WGS sequence"/>
</dbReference>
<protein>
    <submittedName>
        <fullName evidence="3">D-lactate dehydrogenase</fullName>
    </submittedName>
</protein>
<dbReference type="RefSeq" id="WP_245801078.1">
    <property type="nucleotide sequence ID" value="NZ_FUZF01000018.1"/>
</dbReference>
<dbReference type="PANTHER" id="PTHR43026">
    <property type="entry name" value="2-HYDROXYACID DEHYDROGENASE HOMOLOG 1-RELATED"/>
    <property type="match status" value="1"/>
</dbReference>
<proteinExistence type="predicted"/>
<evidence type="ECO:0000256" key="1">
    <source>
        <dbReference type="ARBA" id="ARBA00023027"/>
    </source>
</evidence>
<dbReference type="Gene3D" id="3.40.50.720">
    <property type="entry name" value="NAD(P)-binding Rossmann-like Domain"/>
    <property type="match status" value="1"/>
</dbReference>
<accession>A0A1T5FR77</accession>
<evidence type="ECO:0000313" key="4">
    <source>
        <dbReference type="Proteomes" id="UP000190150"/>
    </source>
</evidence>
<organism evidence="3 4">
    <name type="scientific">Sphingobacterium nematocida</name>
    <dbReference type="NCBI Taxonomy" id="1513896"/>
    <lineage>
        <taxon>Bacteria</taxon>
        <taxon>Pseudomonadati</taxon>
        <taxon>Bacteroidota</taxon>
        <taxon>Sphingobacteriia</taxon>
        <taxon>Sphingobacteriales</taxon>
        <taxon>Sphingobacteriaceae</taxon>
        <taxon>Sphingobacterium</taxon>
    </lineage>
</organism>
<gene>
    <name evidence="3" type="ORF">SAMN05660841_03434</name>
</gene>
<dbReference type="Pfam" id="PF00389">
    <property type="entry name" value="2-Hacid_dh"/>
    <property type="match status" value="1"/>
</dbReference>